<feature type="region of interest" description="Disordered" evidence="3">
    <location>
        <begin position="172"/>
        <end position="195"/>
    </location>
</feature>
<dbReference type="WBParaSite" id="HPBE_0001120501-mRNA-1">
    <property type="protein sequence ID" value="HPBE_0001120501-mRNA-1"/>
    <property type="gene ID" value="HPBE_0001120501"/>
</dbReference>
<dbReference type="GO" id="GO:0003723">
    <property type="term" value="F:RNA binding"/>
    <property type="evidence" value="ECO:0007669"/>
    <property type="project" value="InterPro"/>
</dbReference>
<dbReference type="InterPro" id="IPR029028">
    <property type="entry name" value="Alpha/beta_knot_MTases"/>
</dbReference>
<keyword evidence="6" id="KW-1185">Reference proteome</keyword>
<evidence type="ECO:0000313" key="6">
    <source>
        <dbReference type="Proteomes" id="UP000050761"/>
    </source>
</evidence>
<dbReference type="GO" id="GO:0016435">
    <property type="term" value="F:rRNA (guanine) methyltransferase activity"/>
    <property type="evidence" value="ECO:0007669"/>
    <property type="project" value="TreeGrafter"/>
</dbReference>
<feature type="compositionally biased region" description="Basic and acidic residues" evidence="3">
    <location>
        <begin position="184"/>
        <end position="195"/>
    </location>
</feature>
<dbReference type="Gene3D" id="3.40.1280.10">
    <property type="match status" value="1"/>
</dbReference>
<evidence type="ECO:0000256" key="3">
    <source>
        <dbReference type="SAM" id="MobiDB-lite"/>
    </source>
</evidence>
<accession>A0A3P7YK32</accession>
<dbReference type="PANTHER" id="PTHR46103">
    <property type="entry name" value="RRNA METHYLTRANSFERASE 1, MITOCHONDRIAL"/>
    <property type="match status" value="1"/>
</dbReference>
<dbReference type="GO" id="GO:0005739">
    <property type="term" value="C:mitochondrion"/>
    <property type="evidence" value="ECO:0007669"/>
    <property type="project" value="TreeGrafter"/>
</dbReference>
<evidence type="ECO:0000259" key="4">
    <source>
        <dbReference type="Pfam" id="PF00588"/>
    </source>
</evidence>
<dbReference type="OrthoDB" id="270651at2759"/>
<organism evidence="6 7">
    <name type="scientific">Heligmosomoides polygyrus</name>
    <name type="common">Parasitic roundworm</name>
    <dbReference type="NCBI Taxonomy" id="6339"/>
    <lineage>
        <taxon>Eukaryota</taxon>
        <taxon>Metazoa</taxon>
        <taxon>Ecdysozoa</taxon>
        <taxon>Nematoda</taxon>
        <taxon>Chromadorea</taxon>
        <taxon>Rhabditida</taxon>
        <taxon>Rhabditina</taxon>
        <taxon>Rhabditomorpha</taxon>
        <taxon>Strongyloidea</taxon>
        <taxon>Heligmosomidae</taxon>
        <taxon>Heligmosomoides</taxon>
    </lineage>
</organism>
<dbReference type="PANTHER" id="PTHR46103:SF1">
    <property type="entry name" value="RRNA METHYLTRANSFERASE 1, MITOCHONDRIAL"/>
    <property type="match status" value="1"/>
</dbReference>
<feature type="domain" description="tRNA/rRNA methyltransferase SpoU type" evidence="4">
    <location>
        <begin position="2"/>
        <end position="106"/>
    </location>
</feature>
<name>A0A183FT48_HELPZ</name>
<dbReference type="Pfam" id="PF00588">
    <property type="entry name" value="SpoU_methylase"/>
    <property type="match status" value="1"/>
</dbReference>
<keyword evidence="1" id="KW-0489">Methyltransferase</keyword>
<evidence type="ECO:0000313" key="7">
    <source>
        <dbReference type="WBParaSite" id="HPBE_0001120501-mRNA-1"/>
    </source>
</evidence>
<evidence type="ECO:0000256" key="1">
    <source>
        <dbReference type="ARBA" id="ARBA00022603"/>
    </source>
</evidence>
<accession>A0A183FT48</accession>
<reference evidence="7" key="2">
    <citation type="submission" date="2019-09" db="UniProtKB">
        <authorList>
            <consortium name="WormBaseParasite"/>
        </authorList>
    </citation>
    <scope>IDENTIFICATION</scope>
</reference>
<dbReference type="Proteomes" id="UP000050761">
    <property type="component" value="Unassembled WGS sequence"/>
</dbReference>
<reference evidence="5 6" key="1">
    <citation type="submission" date="2018-11" db="EMBL/GenBank/DDBJ databases">
        <authorList>
            <consortium name="Pathogen Informatics"/>
        </authorList>
    </citation>
    <scope>NUCLEOTIDE SEQUENCE [LARGE SCALE GENOMIC DNA]</scope>
</reference>
<protein>
    <submittedName>
        <fullName evidence="7">SpoU_methylase domain-containing protein</fullName>
    </submittedName>
</protein>
<dbReference type="SUPFAM" id="SSF75217">
    <property type="entry name" value="alpha/beta knot"/>
    <property type="match status" value="1"/>
</dbReference>
<proteinExistence type="predicted"/>
<dbReference type="InterPro" id="IPR047182">
    <property type="entry name" value="MRM1"/>
</dbReference>
<gene>
    <name evidence="5" type="ORF">HPBE_LOCUS11206</name>
</gene>
<dbReference type="InterPro" id="IPR001537">
    <property type="entry name" value="SpoU_MeTrfase"/>
</dbReference>
<evidence type="ECO:0000313" key="5">
    <source>
        <dbReference type="EMBL" id="VDO87821.1"/>
    </source>
</evidence>
<dbReference type="EMBL" id="UZAH01027021">
    <property type="protein sequence ID" value="VDO87821.1"/>
    <property type="molecule type" value="Genomic_DNA"/>
</dbReference>
<dbReference type="AlphaFoldDB" id="A0A183FT48"/>
<sequence length="195" mass="21304">MSKASCGALESFHLTRVPSFLSYHKLLKSAGARFLGTSDADSAIKYKKPLMDLRDLKVQPKEKVVIVLGDEGVGVSEEVIDNCDLLLSINSANSKKTSVNSLNVSVVADEQWSANENKPDEENAGETRGMDVSTFFSRLGAAYKHITLRRLKKAKMRHTPFRMSETVALEVGQSHSSCLVPGNGDRKSSSDSAER</sequence>
<dbReference type="InterPro" id="IPR029026">
    <property type="entry name" value="tRNA_m1G_MTases_N"/>
</dbReference>
<evidence type="ECO:0000256" key="2">
    <source>
        <dbReference type="ARBA" id="ARBA00022679"/>
    </source>
</evidence>
<keyword evidence="2" id="KW-0808">Transferase</keyword>